<dbReference type="AlphaFoldDB" id="A0A034WS68"/>
<evidence type="ECO:0000259" key="5">
    <source>
        <dbReference type="PROSITE" id="PS50174"/>
    </source>
</evidence>
<dbReference type="PANTHER" id="PTHR21032:SF0">
    <property type="entry name" value="G PATCH DOMAIN-CONTAINING PROTEIN 11"/>
    <property type="match status" value="1"/>
</dbReference>
<dbReference type="InterPro" id="IPR025239">
    <property type="entry name" value="DUF4187"/>
</dbReference>
<feature type="compositionally biased region" description="Basic and acidic residues" evidence="4">
    <location>
        <begin position="59"/>
        <end position="68"/>
    </location>
</feature>
<dbReference type="InterPro" id="IPR039249">
    <property type="entry name" value="GPATCH11"/>
</dbReference>
<evidence type="ECO:0000256" key="2">
    <source>
        <dbReference type="ARBA" id="ARBA00021978"/>
    </source>
</evidence>
<dbReference type="SMART" id="SM01173">
    <property type="entry name" value="DUF4187"/>
    <property type="match status" value="1"/>
</dbReference>
<dbReference type="GO" id="GO:0003676">
    <property type="term" value="F:nucleic acid binding"/>
    <property type="evidence" value="ECO:0007669"/>
    <property type="project" value="InterPro"/>
</dbReference>
<evidence type="ECO:0000256" key="4">
    <source>
        <dbReference type="SAM" id="MobiDB-lite"/>
    </source>
</evidence>
<dbReference type="Pfam" id="PF01585">
    <property type="entry name" value="G-patch"/>
    <property type="match status" value="1"/>
</dbReference>
<organism evidence="6">
    <name type="scientific">Bactrocera dorsalis</name>
    <name type="common">Oriental fruit fly</name>
    <name type="synonym">Dacus dorsalis</name>
    <dbReference type="NCBI Taxonomy" id="27457"/>
    <lineage>
        <taxon>Eukaryota</taxon>
        <taxon>Metazoa</taxon>
        <taxon>Ecdysozoa</taxon>
        <taxon>Arthropoda</taxon>
        <taxon>Hexapoda</taxon>
        <taxon>Insecta</taxon>
        <taxon>Pterygota</taxon>
        <taxon>Neoptera</taxon>
        <taxon>Endopterygota</taxon>
        <taxon>Diptera</taxon>
        <taxon>Brachycera</taxon>
        <taxon>Muscomorpha</taxon>
        <taxon>Tephritoidea</taxon>
        <taxon>Tephritidae</taxon>
        <taxon>Bactrocera</taxon>
        <taxon>Bactrocera</taxon>
    </lineage>
</organism>
<dbReference type="InterPro" id="IPR000467">
    <property type="entry name" value="G_patch_dom"/>
</dbReference>
<evidence type="ECO:0000313" key="6">
    <source>
        <dbReference type="EMBL" id="JAC57157.1"/>
    </source>
</evidence>
<dbReference type="Pfam" id="PF13821">
    <property type="entry name" value="DUF4187"/>
    <property type="match status" value="1"/>
</dbReference>
<name>A0A034WS68_BACDO</name>
<dbReference type="SMART" id="SM00443">
    <property type="entry name" value="G_patch"/>
    <property type="match status" value="1"/>
</dbReference>
<dbReference type="EMBL" id="GAKP01001795">
    <property type="protein sequence ID" value="JAC57157.1"/>
    <property type="molecule type" value="Transcribed_RNA"/>
</dbReference>
<sequence>MSDEDDYMSDKFLCGDVRPSLVQQPNKKRQISLEEKKNEHIKRQKQESMTRKGIVNNKSLEESLKKPIENQNKGFQMLAKMGYKPGEALGKKMSGEETDSRLIEPIGISIKSDRGGLGRETALRDLAERLRQKREQQLRNRLVGGETVTVEQFRKRAQEKADERFAIGALKRSQLSCETLDLENGIKEAELSWFWPERNENVNEEGSDEVANETNEIAGVNDNEEEYTSAEKLEILTSYLRTSYKFCFWCGVRYKDQDDMNSNCPGESRDEH</sequence>
<reference evidence="6" key="1">
    <citation type="journal article" date="2014" name="BMC Genomics">
        <title>Characterizing the developmental transcriptome of the oriental fruit fly, Bactrocera dorsalis (Diptera: Tephritidae) through comparative genomic analysis with Drosophila melanogaster utilizing modENCODE datasets.</title>
        <authorList>
            <person name="Geib S.M."/>
            <person name="Calla B."/>
            <person name="Hall B."/>
            <person name="Hou S."/>
            <person name="Manoukis N.C."/>
        </authorList>
    </citation>
    <scope>NUCLEOTIDE SEQUENCE</scope>
    <source>
        <strain evidence="6">Punador</strain>
    </source>
</reference>
<comment type="similarity">
    <text evidence="1">Belongs to the GPATCH11 family.</text>
</comment>
<dbReference type="PROSITE" id="PS50174">
    <property type="entry name" value="G_PATCH"/>
    <property type="match status" value="1"/>
</dbReference>
<gene>
    <name evidence="6" type="primary">CCD75</name>
</gene>
<dbReference type="RefSeq" id="XP_011198418.2">
    <property type="nucleotide sequence ID" value="XM_011200116.4"/>
</dbReference>
<protein>
    <recommendedName>
        <fullName evidence="2">G patch domain-containing protein 11</fullName>
    </recommendedName>
    <alternativeName>
        <fullName evidence="3">Coiled-coil domain-containing protein 75</fullName>
    </alternativeName>
</protein>
<evidence type="ECO:0000256" key="3">
    <source>
        <dbReference type="ARBA" id="ARBA00030688"/>
    </source>
</evidence>
<feature type="region of interest" description="Disordered" evidence="4">
    <location>
        <begin position="18"/>
        <end position="68"/>
    </location>
</feature>
<dbReference type="OrthoDB" id="786951at2759"/>
<dbReference type="KEGG" id="bdr:105222693"/>
<feature type="domain" description="G-patch" evidence="5">
    <location>
        <begin position="70"/>
        <end position="122"/>
    </location>
</feature>
<proteinExistence type="inferred from homology"/>
<accession>A0A034WS68</accession>
<dbReference type="GeneID" id="105222693"/>
<evidence type="ECO:0000256" key="1">
    <source>
        <dbReference type="ARBA" id="ARBA00007140"/>
    </source>
</evidence>
<dbReference type="GO" id="GO:0000776">
    <property type="term" value="C:kinetochore"/>
    <property type="evidence" value="ECO:0007669"/>
    <property type="project" value="TreeGrafter"/>
</dbReference>
<dbReference type="PANTHER" id="PTHR21032">
    <property type="entry name" value="G PATCH DOMAIN-CONTAINING PROTEIN 11"/>
    <property type="match status" value="1"/>
</dbReference>